<dbReference type="Proteomes" id="UP000287447">
    <property type="component" value="Unassembled WGS sequence"/>
</dbReference>
<dbReference type="InterPro" id="IPR013342">
    <property type="entry name" value="Mandelate_racemase_C"/>
</dbReference>
<evidence type="ECO:0000259" key="2">
    <source>
        <dbReference type="SMART" id="SM00922"/>
    </source>
</evidence>
<dbReference type="InterPro" id="IPR013341">
    <property type="entry name" value="Mandelate_racemase_N_dom"/>
</dbReference>
<dbReference type="PROSITE" id="PS00908">
    <property type="entry name" value="MR_MLE_1"/>
    <property type="match status" value="1"/>
</dbReference>
<accession>A0A3S2VTG3</accession>
<dbReference type="OrthoDB" id="5290054at2"/>
<dbReference type="PANTHER" id="PTHR48080:SF2">
    <property type="entry name" value="D-GALACTONATE DEHYDRATASE"/>
    <property type="match status" value="1"/>
</dbReference>
<keyword evidence="1" id="KW-0456">Lyase</keyword>
<dbReference type="CDD" id="cd03316">
    <property type="entry name" value="MR_like"/>
    <property type="match status" value="1"/>
</dbReference>
<dbReference type="Pfam" id="PF13378">
    <property type="entry name" value="MR_MLE_C"/>
    <property type="match status" value="1"/>
</dbReference>
<dbReference type="Gene3D" id="3.30.390.10">
    <property type="entry name" value="Enolase-like, N-terminal domain"/>
    <property type="match status" value="1"/>
</dbReference>
<dbReference type="Gene3D" id="3.20.20.120">
    <property type="entry name" value="Enolase-like C-terminal domain"/>
    <property type="match status" value="1"/>
</dbReference>
<dbReference type="EMBL" id="SADE01000001">
    <property type="protein sequence ID" value="RVU39418.1"/>
    <property type="molecule type" value="Genomic_DNA"/>
</dbReference>
<dbReference type="SUPFAM" id="SSF54826">
    <property type="entry name" value="Enolase N-terminal domain-like"/>
    <property type="match status" value="1"/>
</dbReference>
<evidence type="ECO:0000313" key="3">
    <source>
        <dbReference type="EMBL" id="RVU39418.1"/>
    </source>
</evidence>
<reference evidence="4" key="1">
    <citation type="submission" date="2019-01" db="EMBL/GenBank/DDBJ databases">
        <title>Gri0909 isolated from a small marine red alga.</title>
        <authorList>
            <person name="Kim J."/>
            <person name="Jeong S.E."/>
            <person name="Jeon C.O."/>
        </authorList>
    </citation>
    <scope>NUCLEOTIDE SEQUENCE [LARGE SCALE GENOMIC DNA]</scope>
    <source>
        <strain evidence="4">Gri0909</strain>
    </source>
</reference>
<dbReference type="GO" id="GO:0009063">
    <property type="term" value="P:amino acid catabolic process"/>
    <property type="evidence" value="ECO:0007669"/>
    <property type="project" value="InterPro"/>
</dbReference>
<comment type="caution">
    <text evidence="3">The sequence shown here is derived from an EMBL/GenBank/DDBJ whole genome shotgun (WGS) entry which is preliminary data.</text>
</comment>
<keyword evidence="4" id="KW-1185">Reference proteome</keyword>
<gene>
    <name evidence="3" type="ORF">EOI86_09325</name>
</gene>
<evidence type="ECO:0000313" key="4">
    <source>
        <dbReference type="Proteomes" id="UP000287447"/>
    </source>
</evidence>
<feature type="domain" description="Mandelate racemase/muconate lactonizing enzyme C-terminal" evidence="2">
    <location>
        <begin position="151"/>
        <end position="243"/>
    </location>
</feature>
<dbReference type="InterPro" id="IPR036849">
    <property type="entry name" value="Enolase-like_C_sf"/>
</dbReference>
<dbReference type="PANTHER" id="PTHR48080">
    <property type="entry name" value="D-GALACTONATE DEHYDRATASE-RELATED"/>
    <property type="match status" value="1"/>
</dbReference>
<dbReference type="SFLD" id="SFLDS00001">
    <property type="entry name" value="Enolase"/>
    <property type="match status" value="1"/>
</dbReference>
<dbReference type="GO" id="GO:0000287">
    <property type="term" value="F:magnesium ion binding"/>
    <property type="evidence" value="ECO:0007669"/>
    <property type="project" value="UniProtKB-ARBA"/>
</dbReference>
<proteinExistence type="predicted"/>
<dbReference type="Pfam" id="PF02746">
    <property type="entry name" value="MR_MLE_N"/>
    <property type="match status" value="1"/>
</dbReference>
<sequence>MRIKSVEAIPLEIPFSPFGKDGGTSKGWAGNKWQKLSVLLIRVETQSGLVGWGEAFSYNCIRPLKAVVEDMIAPTVIDRDASDIGAINLDLQKGMHLWGRYGITVFALSGLDIALWDIAGKAAGKPVFELLGGRSRSLIEGYASLFRYGDADIVGDRAQAALDQGYRVLKLHEVSVPPLKAAREVAGPDIPITVDTNCPWQFEEAAQVIEEMKAYDPYWIEEPLFPPEDFEGLAKLQKLTGVPLAAGENACTAMEFRKMFQAGAVTYAQPSVTKVGGITEFLKTIEQAKQFGVTVMPHSPYFGTGYLATLHLLASVVPDGWAERFFLTVEACLYGDLIEPDANGCFRVPDGPGLGMEPDPDVIRDYRMKNL</sequence>
<organism evidence="3 4">
    <name type="scientific">Hwanghaeella grinnelliae</name>
    <dbReference type="NCBI Taxonomy" id="2500179"/>
    <lineage>
        <taxon>Bacteria</taxon>
        <taxon>Pseudomonadati</taxon>
        <taxon>Pseudomonadota</taxon>
        <taxon>Alphaproteobacteria</taxon>
        <taxon>Rhodospirillales</taxon>
        <taxon>Rhodospirillaceae</taxon>
        <taxon>Hwanghaeella</taxon>
    </lineage>
</organism>
<dbReference type="SMART" id="SM00922">
    <property type="entry name" value="MR_MLE"/>
    <property type="match status" value="1"/>
</dbReference>
<protein>
    <submittedName>
        <fullName evidence="3">Mandelate racemase/muconate lactonizing enzyme family protein</fullName>
    </submittedName>
</protein>
<dbReference type="RefSeq" id="WP_127764789.1">
    <property type="nucleotide sequence ID" value="NZ_SADE01000001.1"/>
</dbReference>
<dbReference type="SUPFAM" id="SSF51604">
    <property type="entry name" value="Enolase C-terminal domain-like"/>
    <property type="match status" value="1"/>
</dbReference>
<dbReference type="InterPro" id="IPR018110">
    <property type="entry name" value="Mandel_Rmase/mucon_lact_enz_CS"/>
</dbReference>
<dbReference type="InterPro" id="IPR034593">
    <property type="entry name" value="DgoD-like"/>
</dbReference>
<dbReference type="InterPro" id="IPR029017">
    <property type="entry name" value="Enolase-like_N"/>
</dbReference>
<dbReference type="AlphaFoldDB" id="A0A3S2VTG3"/>
<dbReference type="InterPro" id="IPR029065">
    <property type="entry name" value="Enolase_C-like"/>
</dbReference>
<name>A0A3S2VTG3_9PROT</name>
<dbReference type="GO" id="GO:0016829">
    <property type="term" value="F:lyase activity"/>
    <property type="evidence" value="ECO:0007669"/>
    <property type="project" value="UniProtKB-KW"/>
</dbReference>
<evidence type="ECO:0000256" key="1">
    <source>
        <dbReference type="ARBA" id="ARBA00023239"/>
    </source>
</evidence>
<dbReference type="PROSITE" id="PS00909">
    <property type="entry name" value="MR_MLE_2"/>
    <property type="match status" value="1"/>
</dbReference>